<dbReference type="PRINTS" id="PR00237">
    <property type="entry name" value="GPCRRHODOPSN"/>
</dbReference>
<feature type="domain" description="G-protein coupled receptors family 1 profile" evidence="14">
    <location>
        <begin position="92"/>
        <end position="436"/>
    </location>
</feature>
<dbReference type="GO" id="GO:0051209">
    <property type="term" value="P:release of sequestered calcium ion into cytosol"/>
    <property type="evidence" value="ECO:0007669"/>
    <property type="project" value="TreeGrafter"/>
</dbReference>
<proteinExistence type="inferred from homology"/>
<feature type="transmembrane region" description="Helical" evidence="13">
    <location>
        <begin position="151"/>
        <end position="172"/>
    </location>
</feature>
<dbReference type="GO" id="GO:0004993">
    <property type="term" value="F:G protein-coupled serotonin receptor activity"/>
    <property type="evidence" value="ECO:0007669"/>
    <property type="project" value="InterPro"/>
</dbReference>
<evidence type="ECO:0000256" key="8">
    <source>
        <dbReference type="ARBA" id="ARBA00023157"/>
    </source>
</evidence>
<dbReference type="PANTHER" id="PTHR24247">
    <property type="entry name" value="5-HYDROXYTRYPTAMINE RECEPTOR"/>
    <property type="match status" value="1"/>
</dbReference>
<dbReference type="InterPro" id="IPR002231">
    <property type="entry name" value="5HT_rcpt"/>
</dbReference>
<dbReference type="GO" id="GO:0007210">
    <property type="term" value="P:serotonin receptor signaling pathway"/>
    <property type="evidence" value="ECO:0007669"/>
    <property type="project" value="TreeGrafter"/>
</dbReference>
<dbReference type="InterPro" id="IPR017452">
    <property type="entry name" value="GPCR_Rhodpsn_7TM"/>
</dbReference>
<evidence type="ECO:0000256" key="6">
    <source>
        <dbReference type="ARBA" id="ARBA00023040"/>
    </source>
</evidence>
<dbReference type="Gene3D" id="1.20.1070.10">
    <property type="entry name" value="Rhodopsin 7-helix transmembrane proteins"/>
    <property type="match status" value="1"/>
</dbReference>
<name>A0AAN8KG36_9TELE</name>
<dbReference type="EMBL" id="JAGTTL010000039">
    <property type="protein sequence ID" value="KAK6291767.1"/>
    <property type="molecule type" value="Genomic_DNA"/>
</dbReference>
<comment type="caution">
    <text evidence="15">The sequence shown here is derived from an EMBL/GenBank/DDBJ whole genome shotgun (WGS) entry which is preliminary data.</text>
</comment>
<feature type="transmembrane region" description="Helical" evidence="13">
    <location>
        <begin position="112"/>
        <end position="131"/>
    </location>
</feature>
<dbReference type="CDD" id="cd15305">
    <property type="entry name" value="7tmA_5-HT2C"/>
    <property type="match status" value="1"/>
</dbReference>
<keyword evidence="2" id="KW-1003">Cell membrane</keyword>
<evidence type="ECO:0000259" key="14">
    <source>
        <dbReference type="PROSITE" id="PS50262"/>
    </source>
</evidence>
<keyword evidence="5 13" id="KW-1133">Transmembrane helix</keyword>
<keyword evidence="3" id="KW-0085">Behavior</keyword>
<dbReference type="GO" id="GO:0005886">
    <property type="term" value="C:plasma membrane"/>
    <property type="evidence" value="ECO:0007669"/>
    <property type="project" value="UniProtKB-SubCell"/>
</dbReference>
<feature type="transmembrane region" description="Helical" evidence="13">
    <location>
        <begin position="77"/>
        <end position="100"/>
    </location>
</feature>
<dbReference type="PROSITE" id="PS00237">
    <property type="entry name" value="G_PROTEIN_RECEP_F1_1"/>
    <property type="match status" value="1"/>
</dbReference>
<evidence type="ECO:0000313" key="16">
    <source>
        <dbReference type="Proteomes" id="UP001356427"/>
    </source>
</evidence>
<dbReference type="GO" id="GO:0030425">
    <property type="term" value="C:dendrite"/>
    <property type="evidence" value="ECO:0007669"/>
    <property type="project" value="TreeGrafter"/>
</dbReference>
<evidence type="ECO:0000256" key="5">
    <source>
        <dbReference type="ARBA" id="ARBA00022989"/>
    </source>
</evidence>
<sequence length="568" mass="61546">MGSPGGVALLGGFGSSTTPSLEVGGWMVWPGGNNSTSRGLNQSLPWGARDGGADSNLSSGSQAEAVLRASPMKEKNWPALLILVIIALTVGGNILVILAVSLEKKLQNATNFFLRSLAVADMLVGILVMPISLINILYDYAWPLPSALCPIWIYLDVLFSTASIMHLCAISLDRYVAIRNPIEHSRFNSRTKAMMKIAAVWTISIGVSMPIPVIGLHNKDKVFVNGSCVLNEERFMLIGSFVAFFIPLVIMVVSYCLTIQVLQRQETVFLYERKTSSQQPLQPQATPSNHQSPPQNVLVLPINIEAPPPSRQGSLSCLKGAEPDRQTSLLSTSPSESISIIQSSEVASQLSSPAGRDARDSHGRRGMIQAIKNERRASKVLGIVFFLFLIMWCPFFITNVTYVLCQGSCNEPLLAELLNVFVWVGYISSGVNPLVYTLFNKTYRRAFSSYIRCQYNTGPNAGVSSKSLAIPTIQCSSHAVTPIFGHLGGHGKKGSVDRNSNCRNGGGGGGADGNGMIRGVEPDDPTDDGMRMEMECPGMMSELEPRMSELKLSVDSFCHSHLERTSSV</sequence>
<dbReference type="PROSITE" id="PS50262">
    <property type="entry name" value="G_PROTEIN_RECEP_F1_2"/>
    <property type="match status" value="1"/>
</dbReference>
<gene>
    <name evidence="15" type="ORF">J4Q44_G00375520</name>
</gene>
<keyword evidence="6 11" id="KW-0297">G-protein coupled receptor</keyword>
<dbReference type="AlphaFoldDB" id="A0AAN8KG36"/>
<feature type="transmembrane region" description="Helical" evidence="13">
    <location>
        <begin position="380"/>
        <end position="397"/>
    </location>
</feature>
<keyword evidence="9 11" id="KW-0675">Receptor</keyword>
<evidence type="ECO:0000256" key="2">
    <source>
        <dbReference type="ARBA" id="ARBA00022475"/>
    </source>
</evidence>
<feature type="compositionally biased region" description="Gly residues" evidence="12">
    <location>
        <begin position="504"/>
        <end position="513"/>
    </location>
</feature>
<keyword evidence="8" id="KW-1015">Disulfide bond</keyword>
<dbReference type="Proteomes" id="UP001356427">
    <property type="component" value="Unassembled WGS sequence"/>
</dbReference>
<dbReference type="PANTHER" id="PTHR24247:SF32">
    <property type="entry name" value="5-HYDROXYTRYPTAMINE RECEPTOR 2C"/>
    <property type="match status" value="1"/>
</dbReference>
<dbReference type="GO" id="GO:0007208">
    <property type="term" value="P:phospholipase C-activating serotonin receptor signaling pathway"/>
    <property type="evidence" value="ECO:0007669"/>
    <property type="project" value="TreeGrafter"/>
</dbReference>
<keyword evidence="4 11" id="KW-0812">Transmembrane</keyword>
<accession>A0AAN8KG36</accession>
<evidence type="ECO:0000256" key="9">
    <source>
        <dbReference type="ARBA" id="ARBA00023170"/>
    </source>
</evidence>
<feature type="transmembrane region" description="Helical" evidence="13">
    <location>
        <begin position="235"/>
        <end position="257"/>
    </location>
</feature>
<dbReference type="GO" id="GO:0007268">
    <property type="term" value="P:chemical synaptic transmission"/>
    <property type="evidence" value="ECO:0007669"/>
    <property type="project" value="TreeGrafter"/>
</dbReference>
<keyword evidence="16" id="KW-1185">Reference proteome</keyword>
<evidence type="ECO:0000256" key="13">
    <source>
        <dbReference type="SAM" id="Phobius"/>
    </source>
</evidence>
<keyword evidence="7 13" id="KW-0472">Membrane</keyword>
<feature type="transmembrane region" description="Helical" evidence="13">
    <location>
        <begin position="417"/>
        <end position="439"/>
    </location>
</feature>
<dbReference type="GO" id="GO:0045202">
    <property type="term" value="C:synapse"/>
    <property type="evidence" value="ECO:0007669"/>
    <property type="project" value="GOC"/>
</dbReference>
<evidence type="ECO:0000313" key="15">
    <source>
        <dbReference type="EMBL" id="KAK6291767.1"/>
    </source>
</evidence>
<evidence type="ECO:0000256" key="1">
    <source>
        <dbReference type="ARBA" id="ARBA00004651"/>
    </source>
</evidence>
<comment type="similarity">
    <text evidence="11">Belongs to the G-protein coupled receptor 1 family.</text>
</comment>
<evidence type="ECO:0000256" key="4">
    <source>
        <dbReference type="ARBA" id="ARBA00022692"/>
    </source>
</evidence>
<comment type="subcellular location">
    <subcellularLocation>
        <location evidence="1">Cell membrane</location>
        <topology evidence="1">Multi-pass membrane protein</topology>
    </subcellularLocation>
</comment>
<organism evidence="15 16">
    <name type="scientific">Coregonus suidteri</name>
    <dbReference type="NCBI Taxonomy" id="861788"/>
    <lineage>
        <taxon>Eukaryota</taxon>
        <taxon>Metazoa</taxon>
        <taxon>Chordata</taxon>
        <taxon>Craniata</taxon>
        <taxon>Vertebrata</taxon>
        <taxon>Euteleostomi</taxon>
        <taxon>Actinopterygii</taxon>
        <taxon>Neopterygii</taxon>
        <taxon>Teleostei</taxon>
        <taxon>Protacanthopterygii</taxon>
        <taxon>Salmoniformes</taxon>
        <taxon>Salmonidae</taxon>
        <taxon>Coregoninae</taxon>
        <taxon>Coregonus</taxon>
    </lineage>
</organism>
<dbReference type="SUPFAM" id="SSF81321">
    <property type="entry name" value="Family A G protein-coupled receptor-like"/>
    <property type="match status" value="1"/>
</dbReference>
<keyword evidence="10 11" id="KW-0807">Transducer</keyword>
<dbReference type="GO" id="GO:0030594">
    <property type="term" value="F:neurotransmitter receptor activity"/>
    <property type="evidence" value="ECO:0007669"/>
    <property type="project" value="TreeGrafter"/>
</dbReference>
<feature type="region of interest" description="Disordered" evidence="12">
    <location>
        <begin position="498"/>
        <end position="529"/>
    </location>
</feature>
<reference evidence="15 16" key="1">
    <citation type="submission" date="2021-04" db="EMBL/GenBank/DDBJ databases">
        <authorList>
            <person name="De Guttry C."/>
            <person name="Zahm M."/>
            <person name="Klopp C."/>
            <person name="Cabau C."/>
            <person name="Louis A."/>
            <person name="Berthelot C."/>
            <person name="Parey E."/>
            <person name="Roest Crollius H."/>
            <person name="Montfort J."/>
            <person name="Robinson-Rechavi M."/>
            <person name="Bucao C."/>
            <person name="Bouchez O."/>
            <person name="Gislard M."/>
            <person name="Lluch J."/>
            <person name="Milhes M."/>
            <person name="Lampietro C."/>
            <person name="Lopez Roques C."/>
            <person name="Donnadieu C."/>
            <person name="Braasch I."/>
            <person name="Desvignes T."/>
            <person name="Postlethwait J."/>
            <person name="Bobe J."/>
            <person name="Wedekind C."/>
            <person name="Guiguen Y."/>
        </authorList>
    </citation>
    <scope>NUCLEOTIDE SEQUENCE [LARGE SCALE GENOMIC DNA]</scope>
    <source>
        <strain evidence="15">Cs_M1</strain>
        <tissue evidence="15">Blood</tissue>
    </source>
</reference>
<evidence type="ECO:0000256" key="11">
    <source>
        <dbReference type="RuleBase" id="RU000688"/>
    </source>
</evidence>
<dbReference type="PRINTS" id="PR01101">
    <property type="entry name" value="5HTRECEPTOR"/>
</dbReference>
<dbReference type="InterPro" id="IPR000276">
    <property type="entry name" value="GPCR_Rhodpsn"/>
</dbReference>
<evidence type="ECO:0000256" key="7">
    <source>
        <dbReference type="ARBA" id="ARBA00023136"/>
    </source>
</evidence>
<dbReference type="Pfam" id="PF00001">
    <property type="entry name" value="7tm_1"/>
    <property type="match status" value="1"/>
</dbReference>
<evidence type="ECO:0000256" key="12">
    <source>
        <dbReference type="SAM" id="MobiDB-lite"/>
    </source>
</evidence>
<dbReference type="GO" id="GO:0007187">
    <property type="term" value="P:G protein-coupled receptor signaling pathway, coupled to cyclic nucleotide second messenger"/>
    <property type="evidence" value="ECO:0007669"/>
    <property type="project" value="TreeGrafter"/>
</dbReference>
<dbReference type="SMART" id="SM01381">
    <property type="entry name" value="7TM_GPCR_Srsx"/>
    <property type="match status" value="1"/>
</dbReference>
<feature type="transmembrane region" description="Helical" evidence="13">
    <location>
        <begin position="193"/>
        <end position="215"/>
    </location>
</feature>
<protein>
    <recommendedName>
        <fullName evidence="14">G-protein coupled receptors family 1 profile domain-containing protein</fullName>
    </recommendedName>
</protein>
<evidence type="ECO:0000256" key="3">
    <source>
        <dbReference type="ARBA" id="ARBA00022610"/>
    </source>
</evidence>
<evidence type="ECO:0000256" key="10">
    <source>
        <dbReference type="ARBA" id="ARBA00023224"/>
    </source>
</evidence>